<evidence type="ECO:0000313" key="11">
    <source>
        <dbReference type="Proteomes" id="UP000032305"/>
    </source>
</evidence>
<evidence type="ECO:0000256" key="3">
    <source>
        <dbReference type="ARBA" id="ARBA00023277"/>
    </source>
</evidence>
<feature type="domain" description="Cellulase Ig-like" evidence="9">
    <location>
        <begin position="23"/>
        <end position="96"/>
    </location>
</feature>
<evidence type="ECO:0000313" key="10">
    <source>
        <dbReference type="EMBL" id="GAM02385.1"/>
    </source>
</evidence>
<dbReference type="InterPro" id="IPR014756">
    <property type="entry name" value="Ig_E-set"/>
</dbReference>
<dbReference type="eggNOG" id="COG5297">
    <property type="taxonomic scope" value="Bacteria"/>
</dbReference>
<keyword evidence="4 6" id="KW-0326">Glycosidase</keyword>
<dbReference type="EMBL" id="BBPI01000080">
    <property type="protein sequence ID" value="GAM02385.1"/>
    <property type="molecule type" value="Genomic_DNA"/>
</dbReference>
<feature type="active site" evidence="6">
    <location>
        <position position="576"/>
    </location>
</feature>
<dbReference type="GO" id="GO:0030245">
    <property type="term" value="P:cellulose catabolic process"/>
    <property type="evidence" value="ECO:0007669"/>
    <property type="project" value="UniProtKB-KW"/>
</dbReference>
<feature type="domain" description="Glycoside hydrolase family 9" evidence="8">
    <location>
        <begin position="109"/>
        <end position="588"/>
    </location>
</feature>
<organism evidence="10 11">
    <name type="scientific">Sphingomonas parapaucimobilis NBRC 15100</name>
    <dbReference type="NCBI Taxonomy" id="1219049"/>
    <lineage>
        <taxon>Bacteria</taxon>
        <taxon>Pseudomonadati</taxon>
        <taxon>Pseudomonadota</taxon>
        <taxon>Alphaproteobacteria</taxon>
        <taxon>Sphingomonadales</taxon>
        <taxon>Sphingomonadaceae</taxon>
        <taxon>Sphingomonas</taxon>
    </lineage>
</organism>
<keyword evidence="5 6" id="KW-0624">Polysaccharide degradation</keyword>
<name>A0A0A1WA98_9SPHN</name>
<comment type="catalytic activity">
    <reaction evidence="7">
        <text>Endohydrolysis of (1-&gt;4)-beta-D-glucosidic linkages in cellulose, lichenin and cereal beta-D-glucans.</text>
        <dbReference type="EC" id="3.2.1.4"/>
    </reaction>
</comment>
<evidence type="ECO:0000256" key="5">
    <source>
        <dbReference type="ARBA" id="ARBA00023326"/>
    </source>
</evidence>
<dbReference type="PROSITE" id="PS00698">
    <property type="entry name" value="GH9_3"/>
    <property type="match status" value="1"/>
</dbReference>
<keyword evidence="2 6" id="KW-0378">Hydrolase</keyword>
<dbReference type="InterPro" id="IPR033126">
    <property type="entry name" value="Glyco_hydro_9_Asp/Glu_AS"/>
</dbReference>
<comment type="caution">
    <text evidence="10">The sequence shown here is derived from an EMBL/GenBank/DDBJ whole genome shotgun (WGS) entry which is preliminary data.</text>
</comment>
<keyword evidence="3 6" id="KW-0119">Carbohydrate metabolism</keyword>
<sequence length="600" mass="64357">MRRVILPLLALAATGAGEAPGPHLNQIGFRPDTAKRAIVAKGGAALPWELLDEQGRTVARGQATVFGPDAASGDTVQQIEFGTFRTPGTYRLKVDGRISHPFSIAADVYRPLSRASLNFFYQQRAGVAIDARFAGGTRWARAAGHVGEVVTCFKGLDQAGTEWPGCPYTLDVTGGWYDAGDQGKYVVNGGIALWMLQNLYEVDAASPPFPDGSAALPEAGNGINDLLDETRFEMRFLLAMQVPDGQIIKLPLGRQGRGPLRLTPVDASGMAHHKIADRHWTKLPTAPADDHEERLLFPPSTAATLNLAATAAQCSRIWRGIDNAFAKRCLIAAGKAYRAALRNPDVYAAQAFDGSGGYGDGELSDELYWATAELYAATDMPELAESLRKMPLHAAALTGEPSWGSVAALGTITLATATGVMPAERTAARAKLVALADRFLAEEARSGYHIPYASTAYHWGSNSGILGRGQILALAARFTGEARYRDGAVDAMDYVLGRNPLDQSYVSGFGWKPMQNPHHRFWAHQFDARMPGPPPGVLSGGANSTVFPEPASAALKGKCVGTRCWIDDARAYAHNEVAINWNAPLVWLATDLTRTLPAKP</sequence>
<dbReference type="Proteomes" id="UP000032305">
    <property type="component" value="Unassembled WGS sequence"/>
</dbReference>
<feature type="active site" evidence="6">
    <location>
        <position position="567"/>
    </location>
</feature>
<dbReference type="InterPro" id="IPR013783">
    <property type="entry name" value="Ig-like_fold"/>
</dbReference>
<dbReference type="PANTHER" id="PTHR22298">
    <property type="entry name" value="ENDO-1,4-BETA-GLUCANASE"/>
    <property type="match status" value="1"/>
</dbReference>
<evidence type="ECO:0000256" key="6">
    <source>
        <dbReference type="PROSITE-ProRule" id="PRU10060"/>
    </source>
</evidence>
<protein>
    <recommendedName>
        <fullName evidence="7">Endoglucanase</fullName>
        <ecNumber evidence="7">3.2.1.4</ecNumber>
    </recommendedName>
</protein>
<gene>
    <name evidence="10" type="ORF">SP5_080_00140</name>
</gene>
<dbReference type="Pfam" id="PF00759">
    <property type="entry name" value="Glyco_hydro_9"/>
    <property type="match status" value="1"/>
</dbReference>
<dbReference type="InterPro" id="IPR001701">
    <property type="entry name" value="Glyco_hydro_9"/>
</dbReference>
<dbReference type="Gene3D" id="1.50.10.10">
    <property type="match status" value="1"/>
</dbReference>
<evidence type="ECO:0000259" key="9">
    <source>
        <dbReference type="Pfam" id="PF02927"/>
    </source>
</evidence>
<keyword evidence="11" id="KW-1185">Reference proteome</keyword>
<reference evidence="10 11" key="1">
    <citation type="submission" date="2014-11" db="EMBL/GenBank/DDBJ databases">
        <title>Whole genome shotgun sequence of Sphingomonas parapaucimobilis NBRC 15100.</title>
        <authorList>
            <person name="Katano-Makiyama Y."/>
            <person name="Hosoyama A."/>
            <person name="Hashimoto M."/>
            <person name="Hosoyama Y."/>
            <person name="Noguchi M."/>
            <person name="Numata M."/>
            <person name="Tsuchikane K."/>
            <person name="Hirakata S."/>
            <person name="Uohara A."/>
            <person name="Shimodaira J."/>
            <person name="Ohji S."/>
            <person name="Ichikawa N."/>
            <person name="Kimura A."/>
            <person name="Yamazoe A."/>
            <person name="Fujita N."/>
        </authorList>
    </citation>
    <scope>NUCLEOTIDE SEQUENCE [LARGE SCALE GENOMIC DNA]</scope>
    <source>
        <strain evidence="10 11">NBRC 15100</strain>
    </source>
</reference>
<dbReference type="SUPFAM" id="SSF48208">
    <property type="entry name" value="Six-hairpin glycosidases"/>
    <property type="match status" value="1"/>
</dbReference>
<dbReference type="SUPFAM" id="SSF81296">
    <property type="entry name" value="E set domains"/>
    <property type="match status" value="1"/>
</dbReference>
<dbReference type="InterPro" id="IPR008928">
    <property type="entry name" value="6-hairpin_glycosidase_sf"/>
</dbReference>
<dbReference type="CDD" id="cd02850">
    <property type="entry name" value="E_set_Cellulase_N"/>
    <property type="match status" value="1"/>
</dbReference>
<keyword evidence="7" id="KW-0136">Cellulose degradation</keyword>
<evidence type="ECO:0000256" key="4">
    <source>
        <dbReference type="ARBA" id="ARBA00023295"/>
    </source>
</evidence>
<dbReference type="Gene3D" id="2.60.40.10">
    <property type="entry name" value="Immunoglobulins"/>
    <property type="match status" value="1"/>
</dbReference>
<dbReference type="Pfam" id="PF02927">
    <property type="entry name" value="CelD_N"/>
    <property type="match status" value="1"/>
</dbReference>
<dbReference type="OrthoDB" id="9808897at2"/>
<proteinExistence type="inferred from homology"/>
<evidence type="ECO:0000259" key="8">
    <source>
        <dbReference type="Pfam" id="PF00759"/>
    </source>
</evidence>
<dbReference type="InterPro" id="IPR012341">
    <property type="entry name" value="6hp_glycosidase-like_sf"/>
</dbReference>
<evidence type="ECO:0000256" key="1">
    <source>
        <dbReference type="ARBA" id="ARBA00007072"/>
    </source>
</evidence>
<evidence type="ECO:0000256" key="2">
    <source>
        <dbReference type="ARBA" id="ARBA00022801"/>
    </source>
</evidence>
<comment type="similarity">
    <text evidence="1 6 7">Belongs to the glycosyl hydrolase 9 (cellulase E) family.</text>
</comment>
<dbReference type="EC" id="3.2.1.4" evidence="7"/>
<dbReference type="InterPro" id="IPR004197">
    <property type="entry name" value="Cellulase_Ig-like"/>
</dbReference>
<dbReference type="AlphaFoldDB" id="A0A0A1WA98"/>
<evidence type="ECO:0000256" key="7">
    <source>
        <dbReference type="RuleBase" id="RU361166"/>
    </source>
</evidence>
<dbReference type="GO" id="GO:0008810">
    <property type="term" value="F:cellulase activity"/>
    <property type="evidence" value="ECO:0007669"/>
    <property type="project" value="UniProtKB-EC"/>
</dbReference>
<accession>A0A0A1WA98</accession>